<sequence length="262" mass="29207">MSDYSKCLMYASAVGAISLSLAAGYWRGRTSLQPDIILEGLISLRKSHLHKDKVTKYIENNSFRLLQVQWKLIEETMKHPSGKLLSCPDELQLLQNLVSLIKGRKTLDIGVFTGYSALAIALVLPEDGKVVACDVNEEFARIGKPFWKEAGIDHKIDLRIAPAVETLNKLVDAGEGGTYDFAFIDADKENYLKYYELCMTLVRSGGIIAIDNVLWGDSVADPEVVDARTLVIRELNQYVYADQRVNISMLNIADGVTLCFKK</sequence>
<dbReference type="RefSeq" id="XP_013392051.1">
    <property type="nucleotide sequence ID" value="XM_013536597.1"/>
</dbReference>
<dbReference type="InParanoid" id="A0A1S3I2J4"/>
<keyword evidence="2" id="KW-0808">Transferase</keyword>
<dbReference type="InterPro" id="IPR050362">
    <property type="entry name" value="Cation-dep_OMT"/>
</dbReference>
<keyword evidence="5" id="KW-1185">Reference proteome</keyword>
<dbReference type="Proteomes" id="UP000085678">
    <property type="component" value="Unplaced"/>
</dbReference>
<dbReference type="PROSITE" id="PS51682">
    <property type="entry name" value="SAM_OMT_I"/>
    <property type="match status" value="1"/>
</dbReference>
<accession>A0A1S3I2J4</accession>
<dbReference type="InterPro" id="IPR029063">
    <property type="entry name" value="SAM-dependent_MTases_sf"/>
</dbReference>
<dbReference type="GeneID" id="106160087"/>
<dbReference type="GO" id="GO:0008757">
    <property type="term" value="F:S-adenosylmethionine-dependent methyltransferase activity"/>
    <property type="evidence" value="ECO:0007669"/>
    <property type="project" value="TreeGrafter"/>
</dbReference>
<proteinExistence type="inferred from homology"/>
<evidence type="ECO:0000256" key="4">
    <source>
        <dbReference type="ARBA" id="ARBA00023453"/>
    </source>
</evidence>
<dbReference type="GO" id="GO:0008171">
    <property type="term" value="F:O-methyltransferase activity"/>
    <property type="evidence" value="ECO:0007669"/>
    <property type="project" value="InterPro"/>
</dbReference>
<evidence type="ECO:0000256" key="3">
    <source>
        <dbReference type="ARBA" id="ARBA00022691"/>
    </source>
</evidence>
<dbReference type="KEGG" id="lak:106160087"/>
<keyword evidence="1" id="KW-0489">Methyltransferase</keyword>
<dbReference type="STRING" id="7574.A0A1S3I2J4"/>
<name>A0A1S3I2J4_LINAN</name>
<dbReference type="SUPFAM" id="SSF53335">
    <property type="entry name" value="S-adenosyl-L-methionine-dependent methyltransferases"/>
    <property type="match status" value="1"/>
</dbReference>
<dbReference type="InterPro" id="IPR002935">
    <property type="entry name" value="SAM_O-MeTrfase"/>
</dbReference>
<dbReference type="Gene3D" id="3.40.50.150">
    <property type="entry name" value="Vaccinia Virus protein VP39"/>
    <property type="match status" value="1"/>
</dbReference>
<dbReference type="PANTHER" id="PTHR10509">
    <property type="entry name" value="O-METHYLTRANSFERASE-RELATED"/>
    <property type="match status" value="1"/>
</dbReference>
<dbReference type="PANTHER" id="PTHR10509:SF93">
    <property type="entry name" value="CATECHOL O-METHYLTRANSFERASE DOMAIN-CONTAINING PROTEIN 1"/>
    <property type="match status" value="1"/>
</dbReference>
<dbReference type="GO" id="GO:0032259">
    <property type="term" value="P:methylation"/>
    <property type="evidence" value="ECO:0007669"/>
    <property type="project" value="UniProtKB-KW"/>
</dbReference>
<dbReference type="CDD" id="cd02440">
    <property type="entry name" value="AdoMet_MTases"/>
    <property type="match status" value="1"/>
</dbReference>
<dbReference type="AlphaFoldDB" id="A0A1S3I2J4"/>
<protein>
    <submittedName>
        <fullName evidence="6">Probable caffeoyl-CoA O-methyltransferase 2</fullName>
    </submittedName>
</protein>
<evidence type="ECO:0000256" key="2">
    <source>
        <dbReference type="ARBA" id="ARBA00022679"/>
    </source>
</evidence>
<gene>
    <name evidence="6" type="primary">LOC106160087</name>
</gene>
<dbReference type="Pfam" id="PF01596">
    <property type="entry name" value="Methyltransf_3"/>
    <property type="match status" value="1"/>
</dbReference>
<dbReference type="OrthoDB" id="10251242at2759"/>
<organism evidence="5 6">
    <name type="scientific">Lingula anatina</name>
    <name type="common">Brachiopod</name>
    <name type="synonym">Lingula unguis</name>
    <dbReference type="NCBI Taxonomy" id="7574"/>
    <lineage>
        <taxon>Eukaryota</taxon>
        <taxon>Metazoa</taxon>
        <taxon>Spiralia</taxon>
        <taxon>Lophotrochozoa</taxon>
        <taxon>Brachiopoda</taxon>
        <taxon>Linguliformea</taxon>
        <taxon>Lingulata</taxon>
        <taxon>Lingulida</taxon>
        <taxon>Linguloidea</taxon>
        <taxon>Lingulidae</taxon>
        <taxon>Lingula</taxon>
    </lineage>
</organism>
<evidence type="ECO:0000313" key="6">
    <source>
        <dbReference type="RefSeq" id="XP_013392051.1"/>
    </source>
</evidence>
<keyword evidence="3" id="KW-0949">S-adenosyl-L-methionine</keyword>
<evidence type="ECO:0000313" key="5">
    <source>
        <dbReference type="Proteomes" id="UP000085678"/>
    </source>
</evidence>
<evidence type="ECO:0000256" key="1">
    <source>
        <dbReference type="ARBA" id="ARBA00022603"/>
    </source>
</evidence>
<comment type="similarity">
    <text evidence="4">Belongs to the class I-like SAM-binding methyltransferase superfamily. Cation-dependent O-methyltransferase family.</text>
</comment>
<reference evidence="6" key="1">
    <citation type="submission" date="2025-08" db="UniProtKB">
        <authorList>
            <consortium name="RefSeq"/>
        </authorList>
    </citation>
    <scope>IDENTIFICATION</scope>
    <source>
        <tissue evidence="6">Gonads</tissue>
    </source>
</reference>